<dbReference type="InterPro" id="IPR052893">
    <property type="entry name" value="TCS_response_regulator"/>
</dbReference>
<accession>A0A2S9WVS2</accession>
<dbReference type="PROSITE" id="PS50110">
    <property type="entry name" value="RESPONSE_REGULATORY"/>
    <property type="match status" value="1"/>
</dbReference>
<proteinExistence type="predicted"/>
<dbReference type="OrthoDB" id="673128at2"/>
<protein>
    <recommendedName>
        <fullName evidence="2">Response regulatory domain-containing protein</fullName>
    </recommendedName>
</protein>
<feature type="domain" description="Response regulatory" evidence="2">
    <location>
        <begin position="5"/>
        <end position="130"/>
    </location>
</feature>
<gene>
    <name evidence="3" type="ORF">BST86_10930</name>
</gene>
<reference evidence="3 4" key="1">
    <citation type="submission" date="2016-11" db="EMBL/GenBank/DDBJ databases">
        <title>Trade-off between light-utilization and light-protection in marine flavobacteria.</title>
        <authorList>
            <person name="Kumagai Y."/>
        </authorList>
    </citation>
    <scope>NUCLEOTIDE SEQUENCE [LARGE SCALE GENOMIC DNA]</scope>
    <source>
        <strain evidence="3 4">JCM 17109</strain>
    </source>
</reference>
<dbReference type="AlphaFoldDB" id="A0A2S9WVS2"/>
<keyword evidence="1" id="KW-0597">Phosphoprotein</keyword>
<organism evidence="3 4">
    <name type="scientific">Nonlabens agnitus</name>
    <dbReference type="NCBI Taxonomy" id="870484"/>
    <lineage>
        <taxon>Bacteria</taxon>
        <taxon>Pseudomonadati</taxon>
        <taxon>Bacteroidota</taxon>
        <taxon>Flavobacteriia</taxon>
        <taxon>Flavobacteriales</taxon>
        <taxon>Flavobacteriaceae</taxon>
        <taxon>Nonlabens</taxon>
    </lineage>
</organism>
<dbReference type="GO" id="GO:0000160">
    <property type="term" value="P:phosphorelay signal transduction system"/>
    <property type="evidence" value="ECO:0007669"/>
    <property type="project" value="InterPro"/>
</dbReference>
<evidence type="ECO:0000256" key="1">
    <source>
        <dbReference type="PROSITE-ProRule" id="PRU00169"/>
    </source>
</evidence>
<evidence type="ECO:0000313" key="3">
    <source>
        <dbReference type="EMBL" id="PRP67568.1"/>
    </source>
</evidence>
<evidence type="ECO:0000259" key="2">
    <source>
        <dbReference type="PROSITE" id="PS50110"/>
    </source>
</evidence>
<dbReference type="RefSeq" id="WP_105983289.1">
    <property type="nucleotide sequence ID" value="NZ_MQUC01000003.1"/>
</dbReference>
<name>A0A2S9WVS2_9FLAO</name>
<evidence type="ECO:0000313" key="4">
    <source>
        <dbReference type="Proteomes" id="UP000239532"/>
    </source>
</evidence>
<feature type="modified residue" description="4-aspartylphosphate" evidence="1">
    <location>
        <position position="62"/>
    </location>
</feature>
<dbReference type="SUPFAM" id="SSF52172">
    <property type="entry name" value="CheY-like"/>
    <property type="match status" value="1"/>
</dbReference>
<keyword evidence="4" id="KW-1185">Reference proteome</keyword>
<dbReference type="PANTHER" id="PTHR44520">
    <property type="entry name" value="RESPONSE REGULATOR RCP1-RELATED"/>
    <property type="match status" value="1"/>
</dbReference>
<dbReference type="InterPro" id="IPR001789">
    <property type="entry name" value="Sig_transdc_resp-reg_receiver"/>
</dbReference>
<dbReference type="SMART" id="SM00448">
    <property type="entry name" value="REC"/>
    <property type="match status" value="1"/>
</dbReference>
<comment type="caution">
    <text evidence="3">The sequence shown here is derived from an EMBL/GenBank/DDBJ whole genome shotgun (WGS) entry which is preliminary data.</text>
</comment>
<sequence length="136" mass="15918">MAIDYTWIIDDDDIFTFTIKKMLELNHLTHRIDTFSNGLEAKQQLDFRKENNLPYPNIILLDINMPILDGWQFMDEFSQFADKKEIIVYLISSSIDPNDRIKAKKYEDIKDFVVKPVTINALLQLIAHAESLMNIP</sequence>
<dbReference type="Gene3D" id="3.40.50.2300">
    <property type="match status" value="1"/>
</dbReference>
<dbReference type="InterPro" id="IPR011006">
    <property type="entry name" value="CheY-like_superfamily"/>
</dbReference>
<dbReference type="Proteomes" id="UP000239532">
    <property type="component" value="Unassembled WGS sequence"/>
</dbReference>
<dbReference type="EMBL" id="MQUC01000003">
    <property type="protein sequence ID" value="PRP67568.1"/>
    <property type="molecule type" value="Genomic_DNA"/>
</dbReference>
<dbReference type="Pfam" id="PF00072">
    <property type="entry name" value="Response_reg"/>
    <property type="match status" value="1"/>
</dbReference>
<dbReference type="PANTHER" id="PTHR44520:SF2">
    <property type="entry name" value="RESPONSE REGULATOR RCP1"/>
    <property type="match status" value="1"/>
</dbReference>